<feature type="transmembrane region" description="Helical" evidence="9">
    <location>
        <begin position="892"/>
        <end position="916"/>
    </location>
</feature>
<evidence type="ECO:0000256" key="8">
    <source>
        <dbReference type="ARBA" id="ARBA00023136"/>
    </source>
</evidence>
<dbReference type="EMBL" id="JNOC01000024">
    <property type="protein sequence ID" value="KPH56001.1"/>
    <property type="molecule type" value="Genomic_DNA"/>
</dbReference>
<evidence type="ECO:0000256" key="3">
    <source>
        <dbReference type="ARBA" id="ARBA00022448"/>
    </source>
</evidence>
<dbReference type="Gene3D" id="3.30.70.1440">
    <property type="entry name" value="Multidrug efflux transporter AcrB pore domain"/>
    <property type="match status" value="1"/>
</dbReference>
<dbReference type="InterPro" id="IPR004764">
    <property type="entry name" value="MdtF-like"/>
</dbReference>
<evidence type="ECO:0000256" key="4">
    <source>
        <dbReference type="ARBA" id="ARBA00022475"/>
    </source>
</evidence>
<evidence type="ECO:0000313" key="11">
    <source>
        <dbReference type="Proteomes" id="UP000037997"/>
    </source>
</evidence>
<feature type="transmembrane region" description="Helical" evidence="9">
    <location>
        <begin position="436"/>
        <end position="460"/>
    </location>
</feature>
<dbReference type="PATRIC" id="fig|35818.11.peg.989"/>
<dbReference type="NCBIfam" id="TIGR00915">
    <property type="entry name" value="2A0602"/>
    <property type="match status" value="1"/>
</dbReference>
<dbReference type="InterPro" id="IPR001036">
    <property type="entry name" value="Acrflvin-R"/>
</dbReference>
<feature type="transmembrane region" description="Helical" evidence="9">
    <location>
        <begin position="866"/>
        <end position="885"/>
    </location>
</feature>
<dbReference type="PANTHER" id="PTHR32063">
    <property type="match status" value="1"/>
</dbReference>
<keyword evidence="7 9" id="KW-1133">Transmembrane helix</keyword>
<dbReference type="Gene3D" id="1.20.1640.10">
    <property type="entry name" value="Multidrug efflux transporter AcrB transmembrane domain"/>
    <property type="match status" value="2"/>
</dbReference>
<gene>
    <name evidence="10" type="ORF">HPU229334_04990</name>
</gene>
<feature type="transmembrane region" description="Helical" evidence="9">
    <location>
        <begin position="967"/>
        <end position="988"/>
    </location>
</feature>
<feature type="transmembrane region" description="Helical" evidence="9">
    <location>
        <begin position="922"/>
        <end position="946"/>
    </location>
</feature>
<dbReference type="Proteomes" id="UP000037997">
    <property type="component" value="Unassembled WGS sequence"/>
</dbReference>
<dbReference type="Gene3D" id="3.30.2090.10">
    <property type="entry name" value="Multidrug efflux transporter AcrB TolC docking domain, DN and DC subdomains"/>
    <property type="match status" value="2"/>
</dbReference>
<dbReference type="GO" id="GO:0005886">
    <property type="term" value="C:plasma membrane"/>
    <property type="evidence" value="ECO:0007669"/>
    <property type="project" value="UniProtKB-SubCell"/>
</dbReference>
<feature type="transmembrane region" description="Helical" evidence="9">
    <location>
        <begin position="394"/>
        <end position="415"/>
    </location>
</feature>
<dbReference type="FunFam" id="3.30.70.1430:FF:000001">
    <property type="entry name" value="Efflux pump membrane transporter"/>
    <property type="match status" value="1"/>
</dbReference>
<sequence length="1041" mass="114069">MFSKFFINRPVLAMVMSIIIVIAGGLSIFSLAVEEYPQVTPPEVVVQATYPGASAEVISSSVASVLENSINGVEGMIYMQSSSTSSGSLNINIYFTNETDPDQATINVNNRVQAVMSSLPQEVQRQGVTVDKRSSTILAVYSLFSDSPAHDTTFIANYAAINILEELKRVPGVGDAALFSRQGYSMRIWLSPDKLTKYNLTPAEVIALVQEQNSQFAAGFFGQEPVRKDLDFTYTVTTQGRFTTPQEFENILIRTNSDGSSLRLKDLARVELGAEDYSVNAFYNGRPAVAFGLFLQPGANALNVAEGVAKKLEELSQTFPEGLQYAIPYDTTSFVNVSIKEVIKTFIEAIILVVIVIYFFLQNFRATIIPVLAVPVSIIGTFAGMYMLGFSINLLTLFGLILAIGIVVDDAIIVIENVERLIHEEKLSVKDATMKAMDEIASPVIAIVLVLSAVFIPVAFIGGFSGEIYKQFAITIVISVVISGFVALTLTPALCVSILKTHEPKPFWIVKKFNDFFEWLTHQFTDKVAHAIRRGVFYVILFVGLIAVTYGLFTRVPTGLVPAEDKGMLLVSMQLPPATALSKTTEMASFMESTIRNNPNVEAVMALAGYDMLSSAVRTFGGTAFVKLKDWDLRKEDNQKSQALAQTFTAQLMQNPNAVIFALNPPPIMGLSLTDGFEMYIQNRTGGSIQDLQKYTQLVLQEAQKRPELTGVQTTLSVNVPQYNVQLDRQKAKSLGVNVDDVFTTLQSTFGSYYVNDFNLYGRTFKVSMQSESEFRETPNDLRNVFVRSSNGDLIPISSLVTFERIIGPDILERFNLFPAAQLMGDAASGYSSGDALKAIEEVANQVLPDGYTVAFSGSSYQEKNAGGTGTIAFIFGLVFVFLILAAQYERWLMPLAVLTAVPFAVFGAILATWLRGLNNDIYFQIGLVMLIALAAKNAILIIEFAMEAREKQGKNIYDAAVEAARLRFRPIVMTSLAFTIGVLPLAISSGAGAASRHAIGTGVIGGMLAATFIATFFIPLFYTYFARLSEFISNLRNRHE</sequence>
<dbReference type="SUPFAM" id="SSF82693">
    <property type="entry name" value="Multidrug efflux transporter AcrB pore domain, PN1, PN2, PC1 and PC2 subdomains"/>
    <property type="match status" value="4"/>
</dbReference>
<keyword evidence="5" id="KW-0997">Cell inner membrane</keyword>
<dbReference type="FunFam" id="1.20.1640.10:FF:000001">
    <property type="entry name" value="Efflux pump membrane transporter"/>
    <property type="match status" value="1"/>
</dbReference>
<evidence type="ECO:0000256" key="6">
    <source>
        <dbReference type="ARBA" id="ARBA00022692"/>
    </source>
</evidence>
<dbReference type="Pfam" id="PF00873">
    <property type="entry name" value="ACR_tran"/>
    <property type="match status" value="1"/>
</dbReference>
<feature type="transmembrane region" description="Helical" evidence="9">
    <location>
        <begin position="342"/>
        <end position="361"/>
    </location>
</feature>
<dbReference type="Gene3D" id="3.30.70.1320">
    <property type="entry name" value="Multidrug efflux transporter AcrB pore domain like"/>
    <property type="match status" value="1"/>
</dbReference>
<evidence type="ECO:0000256" key="5">
    <source>
        <dbReference type="ARBA" id="ARBA00022519"/>
    </source>
</evidence>
<feature type="transmembrane region" description="Helical" evidence="9">
    <location>
        <begin position="472"/>
        <end position="499"/>
    </location>
</feature>
<reference evidence="10 11" key="1">
    <citation type="submission" date="2014-06" db="EMBL/GenBank/DDBJ databases">
        <title>Helicobacter pullorum isolates in fresh chicken meat - phenotypic and genotypic features.</title>
        <authorList>
            <person name="Borges V."/>
            <person name="Santos A."/>
            <person name="Correia C.B."/>
            <person name="Saraiva M."/>
            <person name="Menard A."/>
            <person name="Vieira L."/>
            <person name="Sampaio D.A."/>
            <person name="Gomes J.P."/>
            <person name="Oleastro M."/>
        </authorList>
    </citation>
    <scope>NUCLEOTIDE SEQUENCE [LARGE SCALE GENOMIC DNA]</scope>
    <source>
        <strain evidence="10 11">229334/12</strain>
    </source>
</reference>
<dbReference type="Gene3D" id="3.30.70.1430">
    <property type="entry name" value="Multidrug efflux transporter AcrB pore domain"/>
    <property type="match status" value="2"/>
</dbReference>
<dbReference type="STRING" id="35818.HPU229336_00490"/>
<dbReference type="GO" id="GO:0009636">
    <property type="term" value="P:response to toxic substance"/>
    <property type="evidence" value="ECO:0007669"/>
    <property type="project" value="UniProtKB-ARBA"/>
</dbReference>
<comment type="similarity">
    <text evidence="2">Belongs to the resistance-nodulation-cell division (RND) (TC 2.A.6) family.</text>
</comment>
<dbReference type="GO" id="GO:0042910">
    <property type="term" value="F:xenobiotic transmembrane transporter activity"/>
    <property type="evidence" value="ECO:0007669"/>
    <property type="project" value="TreeGrafter"/>
</dbReference>
<comment type="subcellular location">
    <subcellularLocation>
        <location evidence="1">Cell inner membrane</location>
        <topology evidence="1">Multi-pass membrane protein</topology>
    </subcellularLocation>
</comment>
<protein>
    <submittedName>
        <fullName evidence="10">RND transporter</fullName>
    </submittedName>
</protein>
<accession>A0A0N0LTK0</accession>
<feature type="transmembrane region" description="Helical" evidence="9">
    <location>
        <begin position="535"/>
        <end position="553"/>
    </location>
</feature>
<evidence type="ECO:0000256" key="2">
    <source>
        <dbReference type="ARBA" id="ARBA00010942"/>
    </source>
</evidence>
<organism evidence="10 11">
    <name type="scientific">Helicobacter pullorum</name>
    <dbReference type="NCBI Taxonomy" id="35818"/>
    <lineage>
        <taxon>Bacteria</taxon>
        <taxon>Pseudomonadati</taxon>
        <taxon>Campylobacterota</taxon>
        <taxon>Epsilonproteobacteria</taxon>
        <taxon>Campylobacterales</taxon>
        <taxon>Helicobacteraceae</taxon>
        <taxon>Helicobacter</taxon>
    </lineage>
</organism>
<evidence type="ECO:0000256" key="7">
    <source>
        <dbReference type="ARBA" id="ARBA00022989"/>
    </source>
</evidence>
<dbReference type="InterPro" id="IPR027463">
    <property type="entry name" value="AcrB_DN_DC_subdom"/>
</dbReference>
<feature type="transmembrane region" description="Helical" evidence="9">
    <location>
        <begin position="1000"/>
        <end position="1026"/>
    </location>
</feature>
<feature type="transmembrane region" description="Helical" evidence="9">
    <location>
        <begin position="12"/>
        <end position="33"/>
    </location>
</feature>
<dbReference type="SUPFAM" id="SSF82866">
    <property type="entry name" value="Multidrug efflux transporter AcrB transmembrane domain"/>
    <property type="match status" value="2"/>
</dbReference>
<dbReference type="SUPFAM" id="SSF82714">
    <property type="entry name" value="Multidrug efflux transporter AcrB TolC docking domain, DN and DC subdomains"/>
    <property type="match status" value="2"/>
</dbReference>
<keyword evidence="6 9" id="KW-0812">Transmembrane</keyword>
<dbReference type="AlphaFoldDB" id="A0A0N0LTK0"/>
<dbReference type="NCBIfam" id="NF000282">
    <property type="entry name" value="RND_permease_1"/>
    <property type="match status" value="1"/>
</dbReference>
<feature type="transmembrane region" description="Helical" evidence="9">
    <location>
        <begin position="368"/>
        <end position="388"/>
    </location>
</feature>
<evidence type="ECO:0000313" key="10">
    <source>
        <dbReference type="EMBL" id="KPH56001.1"/>
    </source>
</evidence>
<keyword evidence="3" id="KW-0813">Transport</keyword>
<evidence type="ECO:0000256" key="1">
    <source>
        <dbReference type="ARBA" id="ARBA00004429"/>
    </source>
</evidence>
<dbReference type="PANTHER" id="PTHR32063:SF13">
    <property type="entry name" value="MULTIDRUG EFFLUX PUMP SUBUNIT ACRB-RELATED"/>
    <property type="match status" value="1"/>
</dbReference>
<proteinExistence type="inferred from homology"/>
<name>A0A0N0LTK0_9HELI</name>
<dbReference type="PRINTS" id="PR00702">
    <property type="entry name" value="ACRIFLAVINRP"/>
</dbReference>
<comment type="caution">
    <text evidence="10">The sequence shown here is derived from an EMBL/GenBank/DDBJ whole genome shotgun (WGS) entry which is preliminary data.</text>
</comment>
<evidence type="ECO:0000256" key="9">
    <source>
        <dbReference type="SAM" id="Phobius"/>
    </source>
</evidence>
<dbReference type="GO" id="GO:0015562">
    <property type="term" value="F:efflux transmembrane transporter activity"/>
    <property type="evidence" value="ECO:0007669"/>
    <property type="project" value="InterPro"/>
</dbReference>
<keyword evidence="8 9" id="KW-0472">Membrane</keyword>
<dbReference type="RefSeq" id="WP_054197842.1">
    <property type="nucleotide sequence ID" value="NZ_JNOC01000024.1"/>
</dbReference>
<keyword evidence="4" id="KW-1003">Cell membrane</keyword>